<dbReference type="InterPro" id="IPR017853">
    <property type="entry name" value="GH"/>
</dbReference>
<dbReference type="Gene3D" id="3.20.20.80">
    <property type="entry name" value="Glycosidases"/>
    <property type="match status" value="2"/>
</dbReference>
<evidence type="ECO:0000313" key="2">
    <source>
        <dbReference type="EMBL" id="KAK0613523.1"/>
    </source>
</evidence>
<dbReference type="GO" id="GO:0016787">
    <property type="term" value="F:hydrolase activity"/>
    <property type="evidence" value="ECO:0007669"/>
    <property type="project" value="UniProtKB-KW"/>
</dbReference>
<dbReference type="PANTHER" id="PTHR31263">
    <property type="entry name" value="CELLULASE FAMILY PROTEIN (AFU_ORTHOLOGUE AFUA_5G14560)"/>
    <property type="match status" value="1"/>
</dbReference>
<reference evidence="2" key="1">
    <citation type="submission" date="2023-06" db="EMBL/GenBank/DDBJ databases">
        <title>Genome-scale phylogeny and comparative genomics of the fungal order Sordariales.</title>
        <authorList>
            <consortium name="Lawrence Berkeley National Laboratory"/>
            <person name="Hensen N."/>
            <person name="Bonometti L."/>
            <person name="Westerberg I."/>
            <person name="Brannstrom I.O."/>
            <person name="Guillou S."/>
            <person name="Cros-Aarteil S."/>
            <person name="Calhoun S."/>
            <person name="Haridas S."/>
            <person name="Kuo A."/>
            <person name="Mondo S."/>
            <person name="Pangilinan J."/>
            <person name="Riley R."/>
            <person name="Labutti K."/>
            <person name="Andreopoulos B."/>
            <person name="Lipzen A."/>
            <person name="Chen C."/>
            <person name="Yanf M."/>
            <person name="Daum C."/>
            <person name="Ng V."/>
            <person name="Clum A."/>
            <person name="Steindorff A."/>
            <person name="Ohm R."/>
            <person name="Martin F."/>
            <person name="Silar P."/>
            <person name="Natvig D."/>
            <person name="Lalanne C."/>
            <person name="Gautier V."/>
            <person name="Ament-Velasquez S.L."/>
            <person name="Kruys A."/>
            <person name="Hutchinson M.I."/>
            <person name="Powell A.J."/>
            <person name="Barry K."/>
            <person name="Miller A.N."/>
            <person name="Grigoriev I.V."/>
            <person name="Debuchy R."/>
            <person name="Gladieux P."/>
            <person name="Thoren M.H."/>
            <person name="Johannesson H."/>
        </authorList>
    </citation>
    <scope>NUCLEOTIDE SEQUENCE</scope>
    <source>
        <strain evidence="2">CBS 606.72</strain>
    </source>
</reference>
<dbReference type="EMBL" id="JAULSU010000006">
    <property type="protein sequence ID" value="KAK0613523.1"/>
    <property type="molecule type" value="Genomic_DNA"/>
</dbReference>
<dbReference type="AlphaFoldDB" id="A0AA40BTY2"/>
<accession>A0AA40BTY2</accession>
<proteinExistence type="predicted"/>
<dbReference type="SUPFAM" id="SSF51445">
    <property type="entry name" value="(Trans)glycosidases"/>
    <property type="match status" value="1"/>
</dbReference>
<feature type="signal peptide" evidence="1">
    <location>
        <begin position="1"/>
        <end position="25"/>
    </location>
</feature>
<evidence type="ECO:0000313" key="3">
    <source>
        <dbReference type="Proteomes" id="UP001175000"/>
    </source>
</evidence>
<organism evidence="2 3">
    <name type="scientific">Immersiella caudata</name>
    <dbReference type="NCBI Taxonomy" id="314043"/>
    <lineage>
        <taxon>Eukaryota</taxon>
        <taxon>Fungi</taxon>
        <taxon>Dikarya</taxon>
        <taxon>Ascomycota</taxon>
        <taxon>Pezizomycotina</taxon>
        <taxon>Sordariomycetes</taxon>
        <taxon>Sordariomycetidae</taxon>
        <taxon>Sordariales</taxon>
        <taxon>Lasiosphaeriaceae</taxon>
        <taxon>Immersiella</taxon>
    </lineage>
</organism>
<feature type="chain" id="PRO_5041271601" evidence="1">
    <location>
        <begin position="26"/>
        <end position="328"/>
    </location>
</feature>
<keyword evidence="2" id="KW-0378">Hydrolase</keyword>
<name>A0AA40BTY2_9PEZI</name>
<gene>
    <name evidence="2" type="ORF">B0T14DRAFT_547591</name>
</gene>
<sequence>MFPCPSRLWHLTCTTLLLLVPSTSAAWPNTPFRTSGRWILDATGANVNYVGVNWPAHGEVMIPEGLQYQFIPAIVNHMKSLGMKAVRLTYAIEMVDQIYANNEADFTIGVALFGALGGTSGTKLLDDIVRNNPGFSSTTTRLQVFDAVVAECVRQEIFVQLDNHVSKAGWCCHPVEGNSWWGDTLFSTKNWIRGLTNMAEHASPPLTPSTEVFNPASFNDYADKLVLELHTYDPAQECAAFEKKLFNLGFRTLDSTSAKNTLPLVMTEFGFLQVNETYKDIYGTCLSNYLPAQRVGWMMWVVAGSYYVRELTHDYDETWGLLNHDWSG</sequence>
<comment type="caution">
    <text evidence="2">The sequence shown here is derived from an EMBL/GenBank/DDBJ whole genome shotgun (WGS) entry which is preliminary data.</text>
</comment>
<evidence type="ECO:0000256" key="1">
    <source>
        <dbReference type="SAM" id="SignalP"/>
    </source>
</evidence>
<dbReference type="Proteomes" id="UP001175000">
    <property type="component" value="Unassembled WGS sequence"/>
</dbReference>
<keyword evidence="1" id="KW-0732">Signal</keyword>
<dbReference type="PANTHER" id="PTHR31263:SF0">
    <property type="entry name" value="CELLULASE FAMILY PROTEIN (AFU_ORTHOLOGUE AFUA_5G14560)"/>
    <property type="match status" value="1"/>
</dbReference>
<protein>
    <submittedName>
        <fullName evidence="2">Glycoside hydrolase superfamily</fullName>
    </submittedName>
</protein>
<keyword evidence="3" id="KW-1185">Reference proteome</keyword>